<dbReference type="AlphaFoldDB" id="A0A7W7V7H6"/>
<proteinExistence type="predicted"/>
<sequence>MAAMGVAGSFVLRRHQPFGPAVFPECVRVGYAERDERVLG</sequence>
<name>A0A7W7V7H6_9GAMM</name>
<gene>
    <name evidence="1" type="ORF">HNQ58_000441</name>
</gene>
<evidence type="ECO:0000313" key="2">
    <source>
        <dbReference type="Proteomes" id="UP000519004"/>
    </source>
</evidence>
<reference evidence="1 2" key="1">
    <citation type="submission" date="2020-08" db="EMBL/GenBank/DDBJ databases">
        <title>Genomic Encyclopedia of Type Strains, Phase IV (KMG-IV): sequencing the most valuable type-strain genomes for metagenomic binning, comparative biology and taxonomic classification.</title>
        <authorList>
            <person name="Goeker M."/>
        </authorList>
    </citation>
    <scope>NUCLEOTIDE SEQUENCE [LARGE SCALE GENOMIC DNA]</scope>
    <source>
        <strain evidence="1 2">DSM 25897</strain>
    </source>
</reference>
<keyword evidence="2" id="KW-1185">Reference proteome</keyword>
<accession>A0A7W7V7H6</accession>
<evidence type="ECO:0000313" key="1">
    <source>
        <dbReference type="EMBL" id="MBB5014567.1"/>
    </source>
</evidence>
<dbReference type="Proteomes" id="UP000519004">
    <property type="component" value="Unassembled WGS sequence"/>
</dbReference>
<dbReference type="EMBL" id="JACHHX010000002">
    <property type="protein sequence ID" value="MBB5014567.1"/>
    <property type="molecule type" value="Genomic_DNA"/>
</dbReference>
<comment type="caution">
    <text evidence="1">The sequence shown here is derived from an EMBL/GenBank/DDBJ whole genome shotgun (WGS) entry which is preliminary data.</text>
</comment>
<protein>
    <submittedName>
        <fullName evidence="1">Uncharacterized protein</fullName>
    </submittedName>
</protein>
<organism evidence="1 2">
    <name type="scientific">Rehaibacterium terrae</name>
    <dbReference type="NCBI Taxonomy" id="1341696"/>
    <lineage>
        <taxon>Bacteria</taxon>
        <taxon>Pseudomonadati</taxon>
        <taxon>Pseudomonadota</taxon>
        <taxon>Gammaproteobacteria</taxon>
        <taxon>Lysobacterales</taxon>
        <taxon>Lysobacteraceae</taxon>
        <taxon>Rehaibacterium</taxon>
    </lineage>
</organism>